<sequence>MRFRRRRKPELPEHRDPPAQPSPAQGDPDPVDTWFRYCPVCGSLAAGGYVLHMPQGVKGMCHSSRGVDCKSERVSMRRAMAVTGMSEEAVLIEVYAHISNPDNPMRNEAATRLGMAPPQPAQATFEETQTDSVPVALHTLVEQAVPATPVIDEPRLRAEFRSVAKAWSSRGLWSGTVVEATDILRVNLERDLRRQGFRHFAVGVIPDGFCAQISTLYAGVFTGYRIWRTAGRLHFCGGQQAILGYDSPDAHGGRAAMWHNHGLLPRPHAGAATGNEALTSQLLDELFAIAVLRGFLTAGAADARTRAIGTELKRMGGLHSMRQAHAVVYAELGPSHARQLEMAWDGVGAWLG</sequence>
<dbReference type="RefSeq" id="WP_229890289.1">
    <property type="nucleotide sequence ID" value="NZ_BMTI01000018.1"/>
</dbReference>
<gene>
    <name evidence="2" type="ORF">FHS37_006475</name>
</gene>
<accession>A0A7W7PWB6</accession>
<reference evidence="2 3" key="1">
    <citation type="submission" date="2020-08" db="EMBL/GenBank/DDBJ databases">
        <title>Genomic Encyclopedia of Type Strains, Phase III (KMG-III): the genomes of soil and plant-associated and newly described type strains.</title>
        <authorList>
            <person name="Whitman W."/>
        </authorList>
    </citation>
    <scope>NUCLEOTIDE SEQUENCE [LARGE SCALE GENOMIC DNA]</scope>
    <source>
        <strain evidence="2 3">CECT 3273</strain>
    </source>
</reference>
<proteinExistence type="predicted"/>
<comment type="caution">
    <text evidence="2">The sequence shown here is derived from an EMBL/GenBank/DDBJ whole genome shotgun (WGS) entry which is preliminary data.</text>
</comment>
<name>A0A7W7PWB6_9ACTN</name>
<organism evidence="2 3">
    <name type="scientific">Streptomyces griseomycini</name>
    <dbReference type="NCBI Taxonomy" id="66895"/>
    <lineage>
        <taxon>Bacteria</taxon>
        <taxon>Bacillati</taxon>
        <taxon>Actinomycetota</taxon>
        <taxon>Actinomycetes</taxon>
        <taxon>Kitasatosporales</taxon>
        <taxon>Streptomycetaceae</taxon>
        <taxon>Streptomyces</taxon>
    </lineage>
</organism>
<evidence type="ECO:0000313" key="3">
    <source>
        <dbReference type="Proteomes" id="UP000579523"/>
    </source>
</evidence>
<evidence type="ECO:0000256" key="1">
    <source>
        <dbReference type="SAM" id="MobiDB-lite"/>
    </source>
</evidence>
<dbReference type="Proteomes" id="UP000579523">
    <property type="component" value="Unassembled WGS sequence"/>
</dbReference>
<feature type="region of interest" description="Disordered" evidence="1">
    <location>
        <begin position="1"/>
        <end position="29"/>
    </location>
</feature>
<dbReference type="EMBL" id="JACHJI010000016">
    <property type="protein sequence ID" value="MBB4902378.1"/>
    <property type="molecule type" value="Genomic_DNA"/>
</dbReference>
<protein>
    <submittedName>
        <fullName evidence="2">Uncharacterized protein</fullName>
    </submittedName>
</protein>
<keyword evidence="3" id="KW-1185">Reference proteome</keyword>
<dbReference type="AlphaFoldDB" id="A0A7W7PWB6"/>
<evidence type="ECO:0000313" key="2">
    <source>
        <dbReference type="EMBL" id="MBB4902378.1"/>
    </source>
</evidence>